<proteinExistence type="predicted"/>
<keyword evidence="2" id="KW-1185">Reference proteome</keyword>
<evidence type="ECO:0000313" key="1">
    <source>
        <dbReference type="EMBL" id="SHJ46727.1"/>
    </source>
</evidence>
<name>A0A1M6JJ38_9FIRM</name>
<dbReference type="STRING" id="1122934.SAMN02745691_02014"/>
<gene>
    <name evidence="1" type="ORF">SAMN02745691_02014</name>
</gene>
<dbReference type="InterPro" id="IPR009921">
    <property type="entry name" value="YehS-like"/>
</dbReference>
<dbReference type="Proteomes" id="UP000184342">
    <property type="component" value="Unassembled WGS sequence"/>
</dbReference>
<reference evidence="1 2" key="1">
    <citation type="submission" date="2016-11" db="EMBL/GenBank/DDBJ databases">
        <authorList>
            <person name="Jaros S."/>
            <person name="Januszkiewicz K."/>
            <person name="Wedrychowicz H."/>
        </authorList>
    </citation>
    <scope>NUCLEOTIDE SEQUENCE [LARGE SCALE GENOMIC DNA]</scope>
    <source>
        <strain evidence="1 2">DSM 15970</strain>
    </source>
</reference>
<dbReference type="PANTHER" id="PTHR37805:SF1">
    <property type="entry name" value="CYTOPLASMIC PROTEIN"/>
    <property type="match status" value="1"/>
</dbReference>
<dbReference type="AlphaFoldDB" id="A0A1M6JJ38"/>
<accession>A0A1M6JJ38</accession>
<sequence>MASHELWYDIKKIMVRYKKIEMFCNNGSNWKGKEYKLDNNDILIRLRYALDIKDADIVEMFKLGGVDVTKEDVLKMLSKPDEDEDGSEDRLECNYFMLESFLNGFIIFKRGKQEEKADQPAKPVLSIKNSSNVNNILLKKLKIALALSSEDMIEIFELAGITITKGELSAVFRKEGHRNYKECGDRYVRNFLKGLAIKYRK</sequence>
<dbReference type="PANTHER" id="PTHR37805">
    <property type="entry name" value="CYTOPLASMIC PROTEIN-RELATED"/>
    <property type="match status" value="1"/>
</dbReference>
<organism evidence="1 2">
    <name type="scientific">Parasporobacterium paucivorans DSM 15970</name>
    <dbReference type="NCBI Taxonomy" id="1122934"/>
    <lineage>
        <taxon>Bacteria</taxon>
        <taxon>Bacillati</taxon>
        <taxon>Bacillota</taxon>
        <taxon>Clostridia</taxon>
        <taxon>Lachnospirales</taxon>
        <taxon>Lachnospiraceae</taxon>
        <taxon>Parasporobacterium</taxon>
    </lineage>
</organism>
<protein>
    <submittedName>
        <fullName evidence="1">Uncharacterized conserved protein YehS, DUF1456 family</fullName>
    </submittedName>
</protein>
<dbReference type="Pfam" id="PF07308">
    <property type="entry name" value="DUF1456"/>
    <property type="match status" value="2"/>
</dbReference>
<evidence type="ECO:0000313" key="2">
    <source>
        <dbReference type="Proteomes" id="UP000184342"/>
    </source>
</evidence>
<dbReference type="EMBL" id="FQYT01000022">
    <property type="protein sequence ID" value="SHJ46727.1"/>
    <property type="molecule type" value="Genomic_DNA"/>
</dbReference>